<dbReference type="InterPro" id="IPR000572">
    <property type="entry name" value="OxRdtase_Mopterin-bd_dom"/>
</dbReference>
<gene>
    <name evidence="3" type="ORF">MACH21_09900</name>
</gene>
<feature type="chain" id="PRO_5041374398" evidence="1">
    <location>
        <begin position="30"/>
        <end position="176"/>
    </location>
</feature>
<dbReference type="InterPro" id="IPR036374">
    <property type="entry name" value="OxRdtase_Mopterin-bd_sf"/>
</dbReference>
<organism evidence="3 4">
    <name type="scientific">Roseicyclus marinus</name>
    <dbReference type="NCBI Taxonomy" id="2161673"/>
    <lineage>
        <taxon>Bacteria</taxon>
        <taxon>Pseudomonadati</taxon>
        <taxon>Pseudomonadota</taxon>
        <taxon>Alphaproteobacteria</taxon>
        <taxon>Rhodobacterales</taxon>
        <taxon>Roseobacteraceae</taxon>
        <taxon>Roseicyclus</taxon>
    </lineage>
</organism>
<evidence type="ECO:0000259" key="2">
    <source>
        <dbReference type="Pfam" id="PF00174"/>
    </source>
</evidence>
<evidence type="ECO:0000256" key="1">
    <source>
        <dbReference type="SAM" id="SignalP"/>
    </source>
</evidence>
<dbReference type="Gene3D" id="3.90.420.10">
    <property type="entry name" value="Oxidoreductase, molybdopterin-binding domain"/>
    <property type="match status" value="1"/>
</dbReference>
<reference evidence="3 4" key="1">
    <citation type="submission" date="2023-01" db="EMBL/GenBank/DDBJ databases">
        <title>Complete genome sequence of Roseicyclus marinus strain Dej080120_10.</title>
        <authorList>
            <person name="Ueki S."/>
            <person name="Maruyama F."/>
        </authorList>
    </citation>
    <scope>NUCLEOTIDE SEQUENCE [LARGE SCALE GENOMIC DNA]</scope>
    <source>
        <strain evidence="3 4">Dej080120_10</strain>
    </source>
</reference>
<dbReference type="Proteomes" id="UP001337723">
    <property type="component" value="Chromosome"/>
</dbReference>
<feature type="signal peptide" evidence="1">
    <location>
        <begin position="1"/>
        <end position="29"/>
    </location>
</feature>
<evidence type="ECO:0000313" key="3">
    <source>
        <dbReference type="EMBL" id="BDW84813.1"/>
    </source>
</evidence>
<keyword evidence="4" id="KW-1185">Reference proteome</keyword>
<accession>A0AA48H8E4</accession>
<sequence>MRFAALFAMTRRAMMLGAASVAIAGSAGANTLASPTGEPLLTVRGAITNVGEGNIAQFDLDLLTALPSETFETSTIWTDGVQEFRGVSLDVLLEHVGATGDNLQLRALNDYRITIPASDAREGGPIVAYEQNGSPMSIRNKGPLWLVYPYDSTTDYQTEEIYARSIWQLIEIEVLP</sequence>
<name>A0AA48H8E4_9RHOB</name>
<dbReference type="KEGG" id="rmai:MACH21_09900"/>
<protein>
    <submittedName>
        <fullName evidence="3">Oxidoreductase</fullName>
    </submittedName>
</protein>
<dbReference type="SUPFAM" id="SSF56524">
    <property type="entry name" value="Oxidoreductase molybdopterin-binding domain"/>
    <property type="match status" value="1"/>
</dbReference>
<dbReference type="AlphaFoldDB" id="A0AA48H8E4"/>
<keyword evidence="1" id="KW-0732">Signal</keyword>
<dbReference type="RefSeq" id="WP_338274979.1">
    <property type="nucleotide sequence ID" value="NZ_AP027266.1"/>
</dbReference>
<dbReference type="Pfam" id="PF00174">
    <property type="entry name" value="Oxidored_molyb"/>
    <property type="match status" value="1"/>
</dbReference>
<dbReference type="EMBL" id="AP027266">
    <property type="protein sequence ID" value="BDW84813.1"/>
    <property type="molecule type" value="Genomic_DNA"/>
</dbReference>
<evidence type="ECO:0000313" key="4">
    <source>
        <dbReference type="Proteomes" id="UP001337723"/>
    </source>
</evidence>
<proteinExistence type="predicted"/>
<feature type="domain" description="Oxidoreductase molybdopterin-binding" evidence="2">
    <location>
        <begin position="80"/>
        <end position="149"/>
    </location>
</feature>